<dbReference type="EMBL" id="CP045702">
    <property type="protein sequence ID" value="QNE78768.1"/>
    <property type="molecule type" value="Genomic_DNA"/>
</dbReference>
<protein>
    <submittedName>
        <fullName evidence="3">MerR family transcriptional regulator</fullName>
    </submittedName>
</protein>
<dbReference type="RefSeq" id="WP_185302226.1">
    <property type="nucleotide sequence ID" value="NZ_CP045702.1"/>
</dbReference>
<accession>A0A7G7BTV3</accession>
<feature type="domain" description="HTH merR-type" evidence="2">
    <location>
        <begin position="126"/>
        <end position="195"/>
    </location>
</feature>
<reference evidence="4" key="1">
    <citation type="submission" date="2019-10" db="EMBL/GenBank/DDBJ databases">
        <title>Antimicrobial potential of Antarctic Bacteria.</title>
        <authorList>
            <person name="Benaud N."/>
            <person name="Edwards R.J."/>
            <person name="Ferrari B.C."/>
        </authorList>
    </citation>
    <scope>NUCLEOTIDE SEQUENCE [LARGE SCALE GENOMIC DNA]</scope>
    <source>
        <strain evidence="4">NBSH44</strain>
    </source>
</reference>
<dbReference type="PANTHER" id="PTHR30204">
    <property type="entry name" value="REDOX-CYCLING DRUG-SENSING TRANSCRIPTIONAL ACTIVATOR SOXR"/>
    <property type="match status" value="1"/>
</dbReference>
<evidence type="ECO:0000256" key="1">
    <source>
        <dbReference type="ARBA" id="ARBA00023125"/>
    </source>
</evidence>
<dbReference type="SUPFAM" id="SSF46955">
    <property type="entry name" value="Putative DNA-binding domain"/>
    <property type="match status" value="2"/>
</dbReference>
<evidence type="ECO:0000313" key="4">
    <source>
        <dbReference type="Proteomes" id="UP000515307"/>
    </source>
</evidence>
<dbReference type="InterPro" id="IPR000551">
    <property type="entry name" value="MerR-type_HTH_dom"/>
</dbReference>
<dbReference type="Pfam" id="PF13411">
    <property type="entry name" value="MerR_1"/>
    <property type="match status" value="1"/>
</dbReference>
<evidence type="ECO:0000259" key="2">
    <source>
        <dbReference type="PROSITE" id="PS50937"/>
    </source>
</evidence>
<sequence length="240" mass="25894">MPTLKSSALRTVDVALRAGYSVQQVRNLERDGVLPPVARTAAGYRIYGERHLHSALAYRALAVGAGPVEARRIVRALHQRPVPEVLALLDAAHARLDRERTDLKLAQEAVEVISAESVEDVRPSDSMSVCELAVALGVRASALRHWDAEGLAVPDRVPPRETRRYSPAQARDARIVHQLRSAGYRVGPIRSLMPALRHGHGSGDVRAALAVRDADITARSHALFDATAALSAALAAEART</sequence>
<name>A0A7G7BTV3_9ACTN</name>
<dbReference type="Pfam" id="PF00376">
    <property type="entry name" value="MerR"/>
    <property type="match status" value="1"/>
</dbReference>
<dbReference type="Gene3D" id="1.10.1660.10">
    <property type="match status" value="2"/>
</dbReference>
<evidence type="ECO:0000313" key="3">
    <source>
        <dbReference type="EMBL" id="QNE78768.1"/>
    </source>
</evidence>
<keyword evidence="4" id="KW-1185">Reference proteome</keyword>
<feature type="domain" description="HTH merR-type" evidence="2">
    <location>
        <begin position="8"/>
        <end position="52"/>
    </location>
</feature>
<proteinExistence type="predicted"/>
<dbReference type="PROSITE" id="PS50937">
    <property type="entry name" value="HTH_MERR_2"/>
    <property type="match status" value="2"/>
</dbReference>
<dbReference type="Proteomes" id="UP000515307">
    <property type="component" value="Chromosome"/>
</dbReference>
<gene>
    <name evidence="3" type="ORF">F0344_32915</name>
</gene>
<dbReference type="KEGG" id="sfiy:F0344_32915"/>
<dbReference type="GO" id="GO:0003677">
    <property type="term" value="F:DNA binding"/>
    <property type="evidence" value="ECO:0007669"/>
    <property type="project" value="UniProtKB-KW"/>
</dbReference>
<dbReference type="InterPro" id="IPR009061">
    <property type="entry name" value="DNA-bd_dom_put_sf"/>
</dbReference>
<organism evidence="3 4">
    <name type="scientific">Streptomyces finlayi</name>
    <dbReference type="NCBI Taxonomy" id="67296"/>
    <lineage>
        <taxon>Bacteria</taxon>
        <taxon>Bacillati</taxon>
        <taxon>Actinomycetota</taxon>
        <taxon>Actinomycetes</taxon>
        <taxon>Kitasatosporales</taxon>
        <taxon>Streptomycetaceae</taxon>
        <taxon>Streptomyces</taxon>
    </lineage>
</organism>
<dbReference type="SMART" id="SM00422">
    <property type="entry name" value="HTH_MERR"/>
    <property type="match status" value="2"/>
</dbReference>
<keyword evidence="1" id="KW-0238">DNA-binding</keyword>
<dbReference type="PANTHER" id="PTHR30204:SF93">
    <property type="entry name" value="HTH MERR-TYPE DOMAIN-CONTAINING PROTEIN"/>
    <property type="match status" value="1"/>
</dbReference>
<dbReference type="GO" id="GO:0003700">
    <property type="term" value="F:DNA-binding transcription factor activity"/>
    <property type="evidence" value="ECO:0007669"/>
    <property type="project" value="InterPro"/>
</dbReference>
<dbReference type="InterPro" id="IPR047057">
    <property type="entry name" value="MerR_fam"/>
</dbReference>
<dbReference type="AlphaFoldDB" id="A0A7G7BTV3"/>